<protein>
    <recommendedName>
        <fullName evidence="3">Reverse transcriptase RNase H-like domain-containing protein</fullName>
    </recommendedName>
</protein>
<reference evidence="1 2" key="1">
    <citation type="submission" date="2024-11" db="EMBL/GenBank/DDBJ databases">
        <title>A near-complete genome assembly of Cinchona calisaya.</title>
        <authorList>
            <person name="Lian D.C."/>
            <person name="Zhao X.W."/>
            <person name="Wei L."/>
        </authorList>
    </citation>
    <scope>NUCLEOTIDE SEQUENCE [LARGE SCALE GENOMIC DNA]</scope>
    <source>
        <tissue evidence="1">Nenye</tissue>
    </source>
</reference>
<comment type="caution">
    <text evidence="1">The sequence shown here is derived from an EMBL/GenBank/DDBJ whole genome shotgun (WGS) entry which is preliminary data.</text>
</comment>
<organism evidence="1 2">
    <name type="scientific">Cinchona calisaya</name>
    <dbReference type="NCBI Taxonomy" id="153742"/>
    <lineage>
        <taxon>Eukaryota</taxon>
        <taxon>Viridiplantae</taxon>
        <taxon>Streptophyta</taxon>
        <taxon>Embryophyta</taxon>
        <taxon>Tracheophyta</taxon>
        <taxon>Spermatophyta</taxon>
        <taxon>Magnoliopsida</taxon>
        <taxon>eudicotyledons</taxon>
        <taxon>Gunneridae</taxon>
        <taxon>Pentapetalae</taxon>
        <taxon>asterids</taxon>
        <taxon>lamiids</taxon>
        <taxon>Gentianales</taxon>
        <taxon>Rubiaceae</taxon>
        <taxon>Cinchonoideae</taxon>
        <taxon>Cinchoneae</taxon>
        <taxon>Cinchona</taxon>
    </lineage>
</organism>
<dbReference type="EMBL" id="JBJUIK010000003">
    <property type="protein sequence ID" value="KAL3533672.1"/>
    <property type="molecule type" value="Genomic_DNA"/>
</dbReference>
<gene>
    <name evidence="1" type="ORF">ACH5RR_007193</name>
</gene>
<dbReference type="InterPro" id="IPR036388">
    <property type="entry name" value="WH-like_DNA-bd_sf"/>
</dbReference>
<evidence type="ECO:0008006" key="3">
    <source>
        <dbReference type="Google" id="ProtNLM"/>
    </source>
</evidence>
<name>A0ABD3AR31_9GENT</name>
<sequence length="118" mass="13364">MQQKWLTKLLGLSYEIQYRAGTRNTIADSLSRREDVGSECQSITQVLPTWITEVMQSYKQDRIAQKHISELLRKPGVQIVDVRLSTKAHNGGLISLEELCKLLGRRCKKAHEAVAEDG</sequence>
<proteinExistence type="predicted"/>
<keyword evidence="2" id="KW-1185">Reference proteome</keyword>
<dbReference type="Gene3D" id="1.10.10.10">
    <property type="entry name" value="Winged helix-like DNA-binding domain superfamily/Winged helix DNA-binding domain"/>
    <property type="match status" value="1"/>
</dbReference>
<evidence type="ECO:0000313" key="2">
    <source>
        <dbReference type="Proteomes" id="UP001630127"/>
    </source>
</evidence>
<evidence type="ECO:0000313" key="1">
    <source>
        <dbReference type="EMBL" id="KAL3533672.1"/>
    </source>
</evidence>
<dbReference type="Proteomes" id="UP001630127">
    <property type="component" value="Unassembled WGS sequence"/>
</dbReference>
<dbReference type="AlphaFoldDB" id="A0ABD3AR31"/>
<accession>A0ABD3AR31</accession>